<keyword evidence="3" id="KW-1185">Reference proteome</keyword>
<dbReference type="PANTHER" id="PTHR34291">
    <property type="entry name" value="HYDROXYPROLINE-RICH GLYCOPROTEIN FAMILY PROTEIN"/>
    <property type="match status" value="1"/>
</dbReference>
<keyword evidence="1" id="KW-0472">Membrane</keyword>
<sequence>MGRQLGIELSSWSLRPGVSLALGGVLVVIIIMAVTAIFLIFYYWALLARKAMSDTTAPMDASQSDFTASVATENPVQGVAPRYAIFMKLEPALACPPSTVVLMPGEEMPTFLAIPCQHYLPGGRNETDNRSIPNPEV</sequence>
<dbReference type="PANTHER" id="PTHR34291:SF1">
    <property type="entry name" value="HYDROXYPROLINE-RICH GLYCOPROTEIN FAMILY PROTEIN"/>
    <property type="match status" value="1"/>
</dbReference>
<protein>
    <submittedName>
        <fullName evidence="2">Uncharacterized protein</fullName>
    </submittedName>
</protein>
<reference evidence="2 3" key="1">
    <citation type="submission" date="2021-08" db="EMBL/GenBank/DDBJ databases">
        <title>WGS assembly of Ceratopteris richardii.</title>
        <authorList>
            <person name="Marchant D.B."/>
            <person name="Chen G."/>
            <person name="Jenkins J."/>
            <person name="Shu S."/>
            <person name="Leebens-Mack J."/>
            <person name="Grimwood J."/>
            <person name="Schmutz J."/>
            <person name="Soltis P."/>
            <person name="Soltis D."/>
            <person name="Chen Z.-H."/>
        </authorList>
    </citation>
    <scope>NUCLEOTIDE SEQUENCE [LARGE SCALE GENOMIC DNA]</scope>
    <source>
        <strain evidence="2">Whitten #5841</strain>
        <tissue evidence="2">Leaf</tissue>
    </source>
</reference>
<evidence type="ECO:0000313" key="3">
    <source>
        <dbReference type="Proteomes" id="UP000825935"/>
    </source>
</evidence>
<dbReference type="AlphaFoldDB" id="A0A8T2RYG5"/>
<dbReference type="EMBL" id="CM035428">
    <property type="protein sequence ID" value="KAH7301470.1"/>
    <property type="molecule type" value="Genomic_DNA"/>
</dbReference>
<dbReference type="Proteomes" id="UP000825935">
    <property type="component" value="Chromosome 23"/>
</dbReference>
<feature type="transmembrane region" description="Helical" evidence="1">
    <location>
        <begin position="20"/>
        <end position="44"/>
    </location>
</feature>
<accession>A0A8T2RYG5</accession>
<keyword evidence="1" id="KW-0812">Transmembrane</keyword>
<comment type="caution">
    <text evidence="2">The sequence shown here is derived from an EMBL/GenBank/DDBJ whole genome shotgun (WGS) entry which is preliminary data.</text>
</comment>
<evidence type="ECO:0000313" key="2">
    <source>
        <dbReference type="EMBL" id="KAH7301470.1"/>
    </source>
</evidence>
<evidence type="ECO:0000256" key="1">
    <source>
        <dbReference type="SAM" id="Phobius"/>
    </source>
</evidence>
<proteinExistence type="predicted"/>
<name>A0A8T2RYG5_CERRI</name>
<keyword evidence="1" id="KW-1133">Transmembrane helix</keyword>
<organism evidence="2 3">
    <name type="scientific">Ceratopteris richardii</name>
    <name type="common">Triangle waterfern</name>
    <dbReference type="NCBI Taxonomy" id="49495"/>
    <lineage>
        <taxon>Eukaryota</taxon>
        <taxon>Viridiplantae</taxon>
        <taxon>Streptophyta</taxon>
        <taxon>Embryophyta</taxon>
        <taxon>Tracheophyta</taxon>
        <taxon>Polypodiopsida</taxon>
        <taxon>Polypodiidae</taxon>
        <taxon>Polypodiales</taxon>
        <taxon>Pteridineae</taxon>
        <taxon>Pteridaceae</taxon>
        <taxon>Parkerioideae</taxon>
        <taxon>Ceratopteris</taxon>
    </lineage>
</organism>
<gene>
    <name evidence="2" type="ORF">KP509_23G028500</name>
</gene>
<dbReference type="InterPro" id="IPR037699">
    <property type="entry name" value="At5g65660-like"/>
</dbReference>